<dbReference type="SUPFAM" id="SSF52743">
    <property type="entry name" value="Subtilisin-like"/>
    <property type="match status" value="1"/>
</dbReference>
<dbReference type="PANTHER" id="PTHR43806">
    <property type="entry name" value="PEPTIDASE S8"/>
    <property type="match status" value="1"/>
</dbReference>
<keyword evidence="2" id="KW-0645">Protease</keyword>
<comment type="caution">
    <text evidence="5">Lacks conserved residue(s) required for the propagation of feature annotation.</text>
</comment>
<dbReference type="EMBL" id="BAAFSV010000006">
    <property type="protein sequence ID" value="GAB1319973.1"/>
    <property type="molecule type" value="Genomic_DNA"/>
</dbReference>
<dbReference type="Gene3D" id="3.40.50.200">
    <property type="entry name" value="Peptidase S8/S53 domain"/>
    <property type="match status" value="1"/>
</dbReference>
<evidence type="ECO:0000256" key="2">
    <source>
        <dbReference type="ARBA" id="ARBA00022670"/>
    </source>
</evidence>
<evidence type="ECO:0000313" key="6">
    <source>
        <dbReference type="EMBL" id="GAB1319973.1"/>
    </source>
</evidence>
<evidence type="ECO:0000256" key="1">
    <source>
        <dbReference type="ARBA" id="ARBA00011073"/>
    </source>
</evidence>
<dbReference type="RefSeq" id="XP_070921703.1">
    <property type="nucleotide sequence ID" value="XM_071065602.1"/>
</dbReference>
<evidence type="ECO:0000256" key="4">
    <source>
        <dbReference type="ARBA" id="ARBA00022825"/>
    </source>
</evidence>
<name>A0ABQ0GQF5_9PEZI</name>
<reference evidence="6 7" key="1">
    <citation type="submission" date="2024-09" db="EMBL/GenBank/DDBJ databases">
        <title>Itraconazole resistance in Madurella fahalii resulting from another homologue of gene encoding cytochrome P450 14-alpha sterol demethylase (CYP51).</title>
        <authorList>
            <person name="Yoshioka I."/>
            <person name="Fahal A.H."/>
            <person name="Kaneko S."/>
            <person name="Yaguchi T."/>
        </authorList>
    </citation>
    <scope>NUCLEOTIDE SEQUENCE [LARGE SCALE GENOMIC DNA]</scope>
    <source>
        <strain evidence="6 7">IFM 68171</strain>
    </source>
</reference>
<dbReference type="InterPro" id="IPR036852">
    <property type="entry name" value="Peptidase_S8/S53_dom_sf"/>
</dbReference>
<proteinExistence type="inferred from homology"/>
<evidence type="ECO:0000256" key="5">
    <source>
        <dbReference type="PROSITE-ProRule" id="PRU01240"/>
    </source>
</evidence>
<protein>
    <submittedName>
        <fullName evidence="6">Uncharacterized protein</fullName>
    </submittedName>
</protein>
<evidence type="ECO:0000256" key="3">
    <source>
        <dbReference type="ARBA" id="ARBA00022801"/>
    </source>
</evidence>
<sequence length="149" mass="15780">MSTEFNTNGNVCRTRWGKAIVSGPAKEYTSGKDVVCHRSHVAEAIAGYSCGVTKEAQVIAVKVFPGPTEREKEQHKKKGAGTSNIIKDLEWSVTDAGNSICQSAGDMSFGGPRSEAFNRGVRAAVYVGMTVTVASGNGTADTPLEARRL</sequence>
<comment type="similarity">
    <text evidence="1 5">Belongs to the peptidase S8 family.</text>
</comment>
<dbReference type="InterPro" id="IPR050131">
    <property type="entry name" value="Peptidase_S8_subtilisin-like"/>
</dbReference>
<evidence type="ECO:0000313" key="7">
    <source>
        <dbReference type="Proteomes" id="UP001628179"/>
    </source>
</evidence>
<accession>A0ABQ0GQF5</accession>
<organism evidence="6 7">
    <name type="scientific">Madurella fahalii</name>
    <dbReference type="NCBI Taxonomy" id="1157608"/>
    <lineage>
        <taxon>Eukaryota</taxon>
        <taxon>Fungi</taxon>
        <taxon>Dikarya</taxon>
        <taxon>Ascomycota</taxon>
        <taxon>Pezizomycotina</taxon>
        <taxon>Sordariomycetes</taxon>
        <taxon>Sordariomycetidae</taxon>
        <taxon>Sordariales</taxon>
        <taxon>Sordariales incertae sedis</taxon>
        <taxon>Madurella</taxon>
    </lineage>
</organism>
<keyword evidence="7" id="KW-1185">Reference proteome</keyword>
<dbReference type="Proteomes" id="UP001628179">
    <property type="component" value="Unassembled WGS sequence"/>
</dbReference>
<comment type="caution">
    <text evidence="6">The sequence shown here is derived from an EMBL/GenBank/DDBJ whole genome shotgun (WGS) entry which is preliminary data.</text>
</comment>
<dbReference type="PROSITE" id="PS51892">
    <property type="entry name" value="SUBTILASE"/>
    <property type="match status" value="1"/>
</dbReference>
<gene>
    <name evidence="6" type="ORF">MFIFM68171_10183</name>
</gene>
<keyword evidence="3" id="KW-0378">Hydrolase</keyword>
<keyword evidence="4" id="KW-0720">Serine protease</keyword>
<dbReference type="PANTHER" id="PTHR43806:SF11">
    <property type="entry name" value="CEREVISIN-RELATED"/>
    <property type="match status" value="1"/>
</dbReference>
<dbReference type="GeneID" id="98180925"/>